<proteinExistence type="predicted"/>
<gene>
    <name evidence="1" type="primary">SRR5467091_4_1</name>
</gene>
<evidence type="ECO:0000313" key="1">
    <source>
        <dbReference type="EMBL" id="DAD50892.1"/>
    </source>
</evidence>
<sequence>MIDVCQHSRAFSVLKGAGSASIGYSFYFSARTLFECYIGIILDFDATQYSAGCPPVTGEPNGIGDRTCHHYNWRGSLDVLPADVFTTSHSKPGSTRISRYPYYVLGTGTSAQGFNILSQYGASGTAFFSDPFIYSGKQHTRSLDITWFWREERILIVHLAYATTLSETWQNVSVIFEFDKTPTRDNIKSLRSRQRTNVLWSEPTNSIFDDTMPVGAWLTPKLTAVASQMLVPSDKHAVQTALRNEGERFELCLPDTPKEMWGDLADVAVQNARSLDINSIEFARDLVKLKDSCDSIIMLLRGKPNLRKLADAWLTFKYGFRLLISDATELGHALGDSIVRRRNKKFSTCRAMEKSVSIATKGPLRDHPVLEQYNLKIYYSPDSDKFLSLCRVMMDWDTFPSLQNIWDLIPLSFVVDWFTDFSRTLSRIDTNTYISTVDVQGVIETRKSYIQSIPADKLCLPGGAVWSGCLDLDIYSRQLPSHLTLPLLRFGSPREFHNIVELTAIIIQKWKR</sequence>
<dbReference type="KEGG" id="vg:80399419"/>
<dbReference type="EMBL" id="BK013657">
    <property type="protein sequence ID" value="DAD50892.1"/>
    <property type="molecule type" value="Genomic_RNA"/>
</dbReference>
<reference evidence="1" key="1">
    <citation type="submission" date="2020-09" db="EMBL/GenBank/DDBJ databases">
        <title>Leviviricetes taxonomy.</title>
        <authorList>
            <person name="Stockdale S.R."/>
            <person name="Callanan J."/>
            <person name="Adriaenssens E.M."/>
            <person name="Kuhn J.H."/>
            <person name="Rumnieks J."/>
            <person name="Shkoporov A."/>
            <person name="Draper L.A."/>
            <person name="Ross P."/>
            <person name="Hill C."/>
        </authorList>
    </citation>
    <scope>NUCLEOTIDE SEQUENCE</scope>
</reference>
<protein>
    <submittedName>
        <fullName evidence="1">Maturation protein</fullName>
    </submittedName>
</protein>
<name>A0A8S5L0C7_9VIRU</name>
<accession>A0A8S5L0C7</accession>
<evidence type="ECO:0000313" key="2">
    <source>
        <dbReference type="Proteomes" id="UP000679716"/>
    </source>
</evidence>
<dbReference type="RefSeq" id="YP_010770180.1">
    <property type="nucleotide sequence ID" value="NC_074188.1"/>
</dbReference>
<keyword evidence="2" id="KW-1185">Reference proteome</keyword>
<dbReference type="Proteomes" id="UP000679716">
    <property type="component" value="Segment"/>
</dbReference>
<dbReference type="GeneID" id="80399419"/>
<organism evidence="1 2">
    <name type="scientific">ssRNA phage SRR5467091_4</name>
    <dbReference type="NCBI Taxonomy" id="2786469"/>
    <lineage>
        <taxon>Viruses</taxon>
        <taxon>Riboviria</taxon>
        <taxon>Orthornavirae</taxon>
        <taxon>Lenarviricota</taxon>
        <taxon>Leviviricetes</taxon>
        <taxon>Timlovirales</taxon>
        <taxon>Blumeviridae</taxon>
        <taxon>Konmavirus</taxon>
        <taxon>Konmavirus lutivicinum</taxon>
    </lineage>
</organism>